<dbReference type="PROSITE" id="PS51257">
    <property type="entry name" value="PROKAR_LIPOPROTEIN"/>
    <property type="match status" value="1"/>
</dbReference>
<gene>
    <name evidence="1" type="ORF">PRIO_4487</name>
</gene>
<dbReference type="EMBL" id="LN831776">
    <property type="protein sequence ID" value="CQR56889.1"/>
    <property type="molecule type" value="Genomic_DNA"/>
</dbReference>
<organism evidence="1 2">
    <name type="scientific">Paenibacillus riograndensis SBR5</name>
    <dbReference type="NCBI Taxonomy" id="1073571"/>
    <lineage>
        <taxon>Bacteria</taxon>
        <taxon>Bacillati</taxon>
        <taxon>Bacillota</taxon>
        <taxon>Bacilli</taxon>
        <taxon>Bacillales</taxon>
        <taxon>Paenibacillaceae</taxon>
        <taxon>Paenibacillus</taxon>
        <taxon>Paenibacillus sonchi group</taxon>
    </lineage>
</organism>
<dbReference type="PATRIC" id="fig|1073571.4.peg.4811"/>
<proteinExistence type="predicted"/>
<dbReference type="HOGENOM" id="CLU_094197_0_0_9"/>
<evidence type="ECO:0000313" key="1">
    <source>
        <dbReference type="EMBL" id="CQR56889.1"/>
    </source>
</evidence>
<reference evidence="2" key="1">
    <citation type="submission" date="2015-03" db="EMBL/GenBank/DDBJ databases">
        <authorList>
            <person name="Wibberg D."/>
        </authorList>
    </citation>
    <scope>NUCLEOTIDE SEQUENCE [LARGE SCALE GENOMIC DNA]</scope>
</reference>
<name>A0A0E4CY00_9BACL</name>
<dbReference type="KEGG" id="pri:PRIO_4487"/>
<dbReference type="Proteomes" id="UP000033163">
    <property type="component" value="Chromosome I"/>
</dbReference>
<protein>
    <submittedName>
        <fullName evidence="1">Uncharacterized protein</fullName>
    </submittedName>
</protein>
<dbReference type="AlphaFoldDB" id="A0A0E4CY00"/>
<accession>A0A0E4CY00</accession>
<sequence>MVSAIRRMKKQNFKGATVLLLVFLLLAGLLSGCMYPGKDQQTGSSYRESVKRVQEAVDDYQQQEGLLPILNADEATPRYEKFVIDLGKLHEMGYLDEIPAAAFEKGGSAYFLILDEETRPSVRLMDIVTVQKVNDVQRQINRYKSGHGGKLPAGDEIYPGLFTIDARQAGTGSITLKSIFSGQPLQFIMDKNGTVYADYGPDIRSAIDKNGVSPEANRDLRLQLEQASYYVPVKSLPYYWVEGQPVPQPPQP</sequence>
<evidence type="ECO:0000313" key="2">
    <source>
        <dbReference type="Proteomes" id="UP000033163"/>
    </source>
</evidence>
<dbReference type="STRING" id="483937.AMQ84_19900"/>